<reference evidence="1 2" key="1">
    <citation type="submission" date="2021-08" db="EMBL/GenBank/DDBJ databases">
        <authorList>
            <person name="Zhang D."/>
            <person name="Zhang A."/>
            <person name="Wang L."/>
        </authorList>
    </citation>
    <scope>NUCLEOTIDE SEQUENCE [LARGE SCALE GENOMIC DNA]</scope>
    <source>
        <strain evidence="1 2">WL0086</strain>
    </source>
</reference>
<gene>
    <name evidence="1" type="ORF">K1X11_019755</name>
</gene>
<evidence type="ECO:0000313" key="2">
    <source>
        <dbReference type="Proteomes" id="UP000738431"/>
    </source>
</evidence>
<proteinExistence type="predicted"/>
<evidence type="ECO:0000313" key="1">
    <source>
        <dbReference type="EMBL" id="WRQ87056.1"/>
    </source>
</evidence>
<dbReference type="Proteomes" id="UP000738431">
    <property type="component" value="Chromosome"/>
</dbReference>
<keyword evidence="2" id="KW-1185">Reference proteome</keyword>
<reference evidence="1 2" key="2">
    <citation type="submission" date="2023-12" db="EMBL/GenBank/DDBJ databases">
        <title>Description of an unclassified Opitutus bacterium of Verrucomicrobiota.</title>
        <authorList>
            <person name="Zhang D.-F."/>
        </authorList>
    </citation>
    <scope>NUCLEOTIDE SEQUENCE [LARGE SCALE GENOMIC DNA]</scope>
    <source>
        <strain evidence="1 2">WL0086</strain>
    </source>
</reference>
<dbReference type="RefSeq" id="WP_221029530.1">
    <property type="nucleotide sequence ID" value="NZ_CP139781.1"/>
</dbReference>
<sequence length="330" mass="36651">MFTTRDIFMTALVGCVLALGFVAWQQHQALQHLESDFHTHDESPSAVAERKDGVLLGGLRAEETGRLPVPVRAQIADRVNPVSSRQLEGIVQMLDDPRFLQAVASHQRSMLDVRFGELFGRLELTDDELESLRELLIEKQNAAMDVLMVSRGQLDGQLGGQDMRTATRRARGEIDQLIRQTLGDQRYAVFKQYEATLPQRTAVGQLAQRLSYSDSPLAPSQAEALVDMLVLNDSGLQPALPGVSVVVDPDERQAVPVMNGMAETVRITEDVLSKAREILSPRQVAALEQLQREQQAARMVMELVRDSIPPGEMPNTRLDMLGIDIQLLLQ</sequence>
<evidence type="ECO:0008006" key="3">
    <source>
        <dbReference type="Google" id="ProtNLM"/>
    </source>
</evidence>
<accession>A0ABZ1C5P8</accession>
<name>A0ABZ1C5P8_9BACT</name>
<dbReference type="EMBL" id="CP139781">
    <property type="protein sequence ID" value="WRQ87056.1"/>
    <property type="molecule type" value="Genomic_DNA"/>
</dbReference>
<protein>
    <recommendedName>
        <fullName evidence="3">PpiC domain-containing protein</fullName>
    </recommendedName>
</protein>
<organism evidence="1 2">
    <name type="scientific">Actomonas aquatica</name>
    <dbReference type="NCBI Taxonomy" id="2866162"/>
    <lineage>
        <taxon>Bacteria</taxon>
        <taxon>Pseudomonadati</taxon>
        <taxon>Verrucomicrobiota</taxon>
        <taxon>Opitutia</taxon>
        <taxon>Opitutales</taxon>
        <taxon>Opitutaceae</taxon>
        <taxon>Actomonas</taxon>
    </lineage>
</organism>